<reference evidence="1" key="1">
    <citation type="journal article" date="2014" name="Front. Microbiol.">
        <title>High frequency of phylogenetically diverse reductive dehalogenase-homologous genes in deep subseafloor sedimentary metagenomes.</title>
        <authorList>
            <person name="Kawai M."/>
            <person name="Futagami T."/>
            <person name="Toyoda A."/>
            <person name="Takaki Y."/>
            <person name="Nishi S."/>
            <person name="Hori S."/>
            <person name="Arai W."/>
            <person name="Tsubouchi T."/>
            <person name="Morono Y."/>
            <person name="Uchiyama I."/>
            <person name="Ito T."/>
            <person name="Fujiyama A."/>
            <person name="Inagaki F."/>
            <person name="Takami H."/>
        </authorList>
    </citation>
    <scope>NUCLEOTIDE SEQUENCE</scope>
    <source>
        <strain evidence="1">Expedition CK06-06</strain>
    </source>
</reference>
<comment type="caution">
    <text evidence="1">The sequence shown here is derived from an EMBL/GenBank/DDBJ whole genome shotgun (WGS) entry which is preliminary data.</text>
</comment>
<protein>
    <submittedName>
        <fullName evidence="1">Uncharacterized protein</fullName>
    </submittedName>
</protein>
<gene>
    <name evidence="1" type="ORF">S03H2_15281</name>
</gene>
<name>X1GQQ0_9ZZZZ</name>
<organism evidence="1">
    <name type="scientific">marine sediment metagenome</name>
    <dbReference type="NCBI Taxonomy" id="412755"/>
    <lineage>
        <taxon>unclassified sequences</taxon>
        <taxon>metagenomes</taxon>
        <taxon>ecological metagenomes</taxon>
    </lineage>
</organism>
<accession>X1GQQ0</accession>
<evidence type="ECO:0000313" key="1">
    <source>
        <dbReference type="EMBL" id="GAH47195.1"/>
    </source>
</evidence>
<dbReference type="AlphaFoldDB" id="X1GQQ0"/>
<proteinExistence type="predicted"/>
<sequence length="127" mass="13632">MLLLPMAVQAGLWDPALLNPSFEAPDVSGAWSQVVDDWFKQSWWGSFVESENGGGIPDTPYGGQWGGISGDAMFQQIGTVEDNLDVSVSSLLGHRANNTQGDVTLSIWVGGNVTVLDDYDPDGTYHS</sequence>
<feature type="non-terminal residue" evidence="1">
    <location>
        <position position="127"/>
    </location>
</feature>
<dbReference type="EMBL" id="BARU01007762">
    <property type="protein sequence ID" value="GAH47195.1"/>
    <property type="molecule type" value="Genomic_DNA"/>
</dbReference>